<sequence length="48" mass="5564">MERSEDLRSHRWFGPDDLRSFGHRSRLKGMGFADEDYLGKPVIGILNT</sequence>
<name>W4LDF5_ENTF1</name>
<dbReference type="Proteomes" id="UP000019141">
    <property type="component" value="Unassembled WGS sequence"/>
</dbReference>
<organism evidence="1 2">
    <name type="scientific">Entotheonella factor</name>
    <dbReference type="NCBI Taxonomy" id="1429438"/>
    <lineage>
        <taxon>Bacteria</taxon>
        <taxon>Pseudomonadati</taxon>
        <taxon>Nitrospinota/Tectimicrobiota group</taxon>
        <taxon>Candidatus Tectimicrobiota</taxon>
        <taxon>Candidatus Entotheonellia</taxon>
        <taxon>Candidatus Entotheonellales</taxon>
        <taxon>Candidatus Entotheonellaceae</taxon>
        <taxon>Candidatus Entotheonella</taxon>
    </lineage>
</organism>
<accession>W4LDF5</accession>
<dbReference type="HOGENOM" id="CLU_3150686_0_0_7"/>
<protein>
    <submittedName>
        <fullName evidence="1">Uncharacterized protein</fullName>
    </submittedName>
</protein>
<dbReference type="EMBL" id="AZHW01000850">
    <property type="protein sequence ID" value="ETW95969.1"/>
    <property type="molecule type" value="Genomic_DNA"/>
</dbReference>
<dbReference type="AlphaFoldDB" id="W4LDF5"/>
<gene>
    <name evidence="1" type="ORF">ETSY1_28430</name>
</gene>
<comment type="caution">
    <text evidence="1">The sequence shown here is derived from an EMBL/GenBank/DDBJ whole genome shotgun (WGS) entry which is preliminary data.</text>
</comment>
<dbReference type="SUPFAM" id="SSF143975">
    <property type="entry name" value="IlvD/EDD N-terminal domain-like"/>
    <property type="match status" value="1"/>
</dbReference>
<dbReference type="InterPro" id="IPR037237">
    <property type="entry name" value="IlvD/EDD_N"/>
</dbReference>
<reference evidence="1 2" key="1">
    <citation type="journal article" date="2014" name="Nature">
        <title>An environmental bacterial taxon with a large and distinct metabolic repertoire.</title>
        <authorList>
            <person name="Wilson M.C."/>
            <person name="Mori T."/>
            <person name="Ruckert C."/>
            <person name="Uria A.R."/>
            <person name="Helf M.J."/>
            <person name="Takada K."/>
            <person name="Gernert C."/>
            <person name="Steffens U.A."/>
            <person name="Heycke N."/>
            <person name="Schmitt S."/>
            <person name="Rinke C."/>
            <person name="Helfrich E.J."/>
            <person name="Brachmann A.O."/>
            <person name="Gurgui C."/>
            <person name="Wakimoto T."/>
            <person name="Kracht M."/>
            <person name="Crusemann M."/>
            <person name="Hentschel U."/>
            <person name="Abe I."/>
            <person name="Matsunaga S."/>
            <person name="Kalinowski J."/>
            <person name="Takeyama H."/>
            <person name="Piel J."/>
        </authorList>
    </citation>
    <scope>NUCLEOTIDE SEQUENCE [LARGE SCALE GENOMIC DNA]</scope>
    <source>
        <strain evidence="2">TSY1</strain>
    </source>
</reference>
<keyword evidence="2" id="KW-1185">Reference proteome</keyword>
<evidence type="ECO:0000313" key="1">
    <source>
        <dbReference type="EMBL" id="ETW95969.1"/>
    </source>
</evidence>
<proteinExistence type="predicted"/>
<evidence type="ECO:0000313" key="2">
    <source>
        <dbReference type="Proteomes" id="UP000019141"/>
    </source>
</evidence>